<feature type="signal peptide" evidence="5">
    <location>
        <begin position="1"/>
        <end position="26"/>
    </location>
</feature>
<keyword evidence="2" id="KW-0433">Leucine-rich repeat</keyword>
<dbReference type="Gene3D" id="3.80.10.10">
    <property type="entry name" value="Ribonuclease Inhibitor"/>
    <property type="match status" value="1"/>
</dbReference>
<sequence>MQTSKITLQLYLTFFLYTILTTSSHASKPLCNANDKAALLEFSRYYFGNASHYWGSGDTDCCKDWEGVKCNPSTHRVIELSLSKGELTGHISSAIGNLPYLKTLHIRKQPNIIGNIPMEITNLLNIKYLRLDWNNLSGPIPSYLSQLKKLKFLDLSFNKFSGSIPARLALLPNLYALHLDRNQLSGPIPDSFISFENSNISIYLSHNNLSGPIPYSFGQAYMLDFSRNQLTGDLSFMFKSNNISRINLARNLLDFNMSKLEFGSGFTSINLNHNKIYGSIPPKLAELPHLSFLNVSYNHLCGRIPTGGAFDKFDQSSFIHNHCLCGVPLAPCK</sequence>
<dbReference type="AlphaFoldDB" id="A0A803MA33"/>
<evidence type="ECO:0000256" key="1">
    <source>
        <dbReference type="ARBA" id="ARBA00004196"/>
    </source>
</evidence>
<dbReference type="InterPro" id="IPR032675">
    <property type="entry name" value="LRR_dom_sf"/>
</dbReference>
<dbReference type="KEGG" id="cqi:110707196"/>
<accession>A0A803MA33</accession>
<keyword evidence="3" id="KW-0677">Repeat</keyword>
<dbReference type="OMA" id="PESFGMF"/>
<keyword evidence="5" id="KW-0732">Signal</keyword>
<evidence type="ECO:0000256" key="4">
    <source>
        <dbReference type="ARBA" id="ARBA00038043"/>
    </source>
</evidence>
<keyword evidence="8" id="KW-1185">Reference proteome</keyword>
<organism evidence="7 8">
    <name type="scientific">Chenopodium quinoa</name>
    <name type="common">Quinoa</name>
    <dbReference type="NCBI Taxonomy" id="63459"/>
    <lineage>
        <taxon>Eukaryota</taxon>
        <taxon>Viridiplantae</taxon>
        <taxon>Streptophyta</taxon>
        <taxon>Embryophyta</taxon>
        <taxon>Tracheophyta</taxon>
        <taxon>Spermatophyta</taxon>
        <taxon>Magnoliopsida</taxon>
        <taxon>eudicotyledons</taxon>
        <taxon>Gunneridae</taxon>
        <taxon>Pentapetalae</taxon>
        <taxon>Caryophyllales</taxon>
        <taxon>Chenopodiaceae</taxon>
        <taxon>Chenopodioideae</taxon>
        <taxon>Atripliceae</taxon>
        <taxon>Chenopodium</taxon>
    </lineage>
</organism>
<name>A0A803MA33_CHEQI</name>
<dbReference type="InterPro" id="IPR051848">
    <property type="entry name" value="PGIP"/>
</dbReference>
<dbReference type="RefSeq" id="XP_021740893.1">
    <property type="nucleotide sequence ID" value="XM_021885201.1"/>
</dbReference>
<comment type="subcellular location">
    <subcellularLocation>
        <location evidence="1">Cell envelope</location>
    </subcellularLocation>
</comment>
<dbReference type="PANTHER" id="PTHR48059">
    <property type="entry name" value="POLYGALACTURONASE INHIBITOR 1"/>
    <property type="match status" value="1"/>
</dbReference>
<reference evidence="7" key="1">
    <citation type="journal article" date="2017" name="Nature">
        <title>The genome of Chenopodium quinoa.</title>
        <authorList>
            <person name="Jarvis D.E."/>
            <person name="Ho Y.S."/>
            <person name="Lightfoot D.J."/>
            <person name="Schmoeckel S.M."/>
            <person name="Li B."/>
            <person name="Borm T.J.A."/>
            <person name="Ohyanagi H."/>
            <person name="Mineta K."/>
            <person name="Michell C.T."/>
            <person name="Saber N."/>
            <person name="Kharbatia N.M."/>
            <person name="Rupper R.R."/>
            <person name="Sharp A.R."/>
            <person name="Dally N."/>
            <person name="Boughton B.A."/>
            <person name="Woo Y.H."/>
            <person name="Gao G."/>
            <person name="Schijlen E.G.W.M."/>
            <person name="Guo X."/>
            <person name="Momin A.A."/>
            <person name="Negrao S."/>
            <person name="Al-Babili S."/>
            <person name="Gehring C."/>
            <person name="Roessner U."/>
            <person name="Jung C."/>
            <person name="Murphy K."/>
            <person name="Arold S.T."/>
            <person name="Gojobori T."/>
            <person name="van der Linden C.G."/>
            <person name="van Loo E.N."/>
            <person name="Jellen E.N."/>
            <person name="Maughan P.J."/>
            <person name="Tester M."/>
        </authorList>
    </citation>
    <scope>NUCLEOTIDE SEQUENCE [LARGE SCALE GENOMIC DNA]</scope>
    <source>
        <strain evidence="7">cv. PI 614886</strain>
    </source>
</reference>
<evidence type="ECO:0000313" key="7">
    <source>
        <dbReference type="EnsemblPlants" id="AUR62025950-RA:cds"/>
    </source>
</evidence>
<reference evidence="7" key="2">
    <citation type="submission" date="2021-03" db="UniProtKB">
        <authorList>
            <consortium name="EnsemblPlants"/>
        </authorList>
    </citation>
    <scope>IDENTIFICATION</scope>
</reference>
<dbReference type="Gramene" id="AUR62025950-RA">
    <property type="protein sequence ID" value="AUR62025950-RA:cds"/>
    <property type="gene ID" value="AUR62025950"/>
</dbReference>
<dbReference type="OrthoDB" id="983341at2759"/>
<evidence type="ECO:0000256" key="2">
    <source>
        <dbReference type="ARBA" id="ARBA00022614"/>
    </source>
</evidence>
<dbReference type="PANTHER" id="PTHR48059:SF4">
    <property type="entry name" value="POLYGALACTURONASE INHIBITOR 1-RELATED"/>
    <property type="match status" value="1"/>
</dbReference>
<evidence type="ECO:0000256" key="5">
    <source>
        <dbReference type="SAM" id="SignalP"/>
    </source>
</evidence>
<evidence type="ECO:0000259" key="6">
    <source>
        <dbReference type="Pfam" id="PF08263"/>
    </source>
</evidence>
<dbReference type="SMR" id="A0A803MA33"/>
<dbReference type="FunFam" id="3.80.10.10:FF:000363">
    <property type="entry name" value="Leucine-rich repeat family protein"/>
    <property type="match status" value="1"/>
</dbReference>
<comment type="similarity">
    <text evidence="4">Belongs to the polygalacturonase-inhibiting protein family.</text>
</comment>
<evidence type="ECO:0000313" key="8">
    <source>
        <dbReference type="Proteomes" id="UP000596660"/>
    </source>
</evidence>
<gene>
    <name evidence="7" type="primary">LOC110707196</name>
</gene>
<dbReference type="GeneID" id="110707196"/>
<dbReference type="EnsemblPlants" id="AUR62025950-RA">
    <property type="protein sequence ID" value="AUR62025950-RA:cds"/>
    <property type="gene ID" value="AUR62025950"/>
</dbReference>
<protein>
    <recommendedName>
        <fullName evidence="6">Leucine-rich repeat-containing N-terminal plant-type domain-containing protein</fullName>
    </recommendedName>
</protein>
<dbReference type="Proteomes" id="UP000596660">
    <property type="component" value="Unplaced"/>
</dbReference>
<dbReference type="InterPro" id="IPR013210">
    <property type="entry name" value="LRR_N_plant-typ"/>
</dbReference>
<dbReference type="Pfam" id="PF08263">
    <property type="entry name" value="LRRNT_2"/>
    <property type="match status" value="1"/>
</dbReference>
<evidence type="ECO:0000256" key="3">
    <source>
        <dbReference type="ARBA" id="ARBA00022737"/>
    </source>
</evidence>
<dbReference type="InterPro" id="IPR001611">
    <property type="entry name" value="Leu-rich_rpt"/>
</dbReference>
<feature type="domain" description="Leucine-rich repeat-containing N-terminal plant-type" evidence="6">
    <location>
        <begin position="33"/>
        <end position="71"/>
    </location>
</feature>
<dbReference type="SUPFAM" id="SSF52058">
    <property type="entry name" value="L domain-like"/>
    <property type="match status" value="1"/>
</dbReference>
<proteinExistence type="inferred from homology"/>
<feature type="chain" id="PRO_5030856260" description="Leucine-rich repeat-containing N-terminal plant-type domain-containing protein" evidence="5">
    <location>
        <begin position="27"/>
        <end position="333"/>
    </location>
</feature>
<dbReference type="Pfam" id="PF00560">
    <property type="entry name" value="LRR_1"/>
    <property type="match status" value="4"/>
</dbReference>